<proteinExistence type="predicted"/>
<protein>
    <recommendedName>
        <fullName evidence="4">C2H2-type domain-containing protein</fullName>
    </recommendedName>
</protein>
<comment type="caution">
    <text evidence="2">The sequence shown here is derived from an EMBL/GenBank/DDBJ whole genome shotgun (WGS) entry which is preliminary data.</text>
</comment>
<feature type="compositionally biased region" description="Polar residues" evidence="1">
    <location>
        <begin position="1"/>
        <end position="27"/>
    </location>
</feature>
<evidence type="ECO:0000313" key="2">
    <source>
        <dbReference type="EMBL" id="EXX55320.1"/>
    </source>
</evidence>
<keyword evidence="3" id="KW-1185">Reference proteome</keyword>
<dbReference type="HOGENOM" id="CLU_2723478_0_0_1"/>
<sequence length="72" mass="8017">MSDNVDFTSTSAKNESFTSTESSNDMSNKIAEEKKLDGPKPCPYCGKIIPNPNIMAKHLKENCNQTYDIKIC</sequence>
<feature type="region of interest" description="Disordered" evidence="1">
    <location>
        <begin position="1"/>
        <end position="39"/>
    </location>
</feature>
<organism evidence="2 3">
    <name type="scientific">Rhizophagus irregularis (strain DAOM 197198w)</name>
    <name type="common">Glomus intraradices</name>
    <dbReference type="NCBI Taxonomy" id="1432141"/>
    <lineage>
        <taxon>Eukaryota</taxon>
        <taxon>Fungi</taxon>
        <taxon>Fungi incertae sedis</taxon>
        <taxon>Mucoromycota</taxon>
        <taxon>Glomeromycotina</taxon>
        <taxon>Glomeromycetes</taxon>
        <taxon>Glomerales</taxon>
        <taxon>Glomeraceae</taxon>
        <taxon>Rhizophagus</taxon>
    </lineage>
</organism>
<dbReference type="AlphaFoldDB" id="A0A015IM90"/>
<gene>
    <name evidence="2" type="ORF">RirG_226430</name>
</gene>
<dbReference type="SMR" id="A0A015IM90"/>
<accession>A0A015IM90</accession>
<reference evidence="2 3" key="1">
    <citation type="submission" date="2014-02" db="EMBL/GenBank/DDBJ databases">
        <title>Single nucleus genome sequencing reveals high similarity among nuclei of an endomycorrhizal fungus.</title>
        <authorList>
            <person name="Lin K."/>
            <person name="Geurts R."/>
            <person name="Zhang Z."/>
            <person name="Limpens E."/>
            <person name="Saunders D.G."/>
            <person name="Mu D."/>
            <person name="Pang E."/>
            <person name="Cao H."/>
            <person name="Cha H."/>
            <person name="Lin T."/>
            <person name="Zhou Q."/>
            <person name="Shang Y."/>
            <person name="Li Y."/>
            <person name="Ivanov S."/>
            <person name="Sharma T."/>
            <person name="Velzen R.V."/>
            <person name="Ruijter N.D."/>
            <person name="Aanen D.K."/>
            <person name="Win J."/>
            <person name="Kamoun S."/>
            <person name="Bisseling T."/>
            <person name="Huang S."/>
        </authorList>
    </citation>
    <scope>NUCLEOTIDE SEQUENCE [LARGE SCALE GENOMIC DNA]</scope>
    <source>
        <strain evidence="3">DAOM197198w</strain>
    </source>
</reference>
<evidence type="ECO:0000313" key="3">
    <source>
        <dbReference type="Proteomes" id="UP000022910"/>
    </source>
</evidence>
<evidence type="ECO:0000256" key="1">
    <source>
        <dbReference type="SAM" id="MobiDB-lite"/>
    </source>
</evidence>
<dbReference type="EMBL" id="JEMT01028232">
    <property type="protein sequence ID" value="EXX55320.1"/>
    <property type="molecule type" value="Genomic_DNA"/>
</dbReference>
<evidence type="ECO:0008006" key="4">
    <source>
        <dbReference type="Google" id="ProtNLM"/>
    </source>
</evidence>
<name>A0A015IM90_RHIIW</name>
<dbReference type="OrthoDB" id="2382255at2759"/>
<dbReference type="Proteomes" id="UP000022910">
    <property type="component" value="Unassembled WGS sequence"/>
</dbReference>